<proteinExistence type="predicted"/>
<reference evidence="3" key="1">
    <citation type="submission" date="2015-02" db="EMBL/GenBank/DDBJ databases">
        <title>Complete Genome Sequencing of Pandoraea vervacti NS15 sp. nov.</title>
        <authorList>
            <person name="Chan K.-G."/>
        </authorList>
    </citation>
    <scope>NUCLEOTIDE SEQUENCE [LARGE SCALE GENOMIC DNA]</scope>
    <source>
        <strain evidence="3">NS15</strain>
    </source>
</reference>
<keyword evidence="3" id="KW-1185">Reference proteome</keyword>
<sequence>MEKELQPGKLGDSTEVDKRTVAELTEGEMAQVSGGFGESFGGRAVPVATPNSNNARFGPTQRPGTR</sequence>
<dbReference type="EMBL" id="CP010897">
    <property type="protein sequence ID" value="AJP57816.1"/>
    <property type="molecule type" value="Genomic_DNA"/>
</dbReference>
<evidence type="ECO:0008006" key="4">
    <source>
        <dbReference type="Google" id="ProtNLM"/>
    </source>
</evidence>
<gene>
    <name evidence="2" type="ORF">UC34_14155</name>
</gene>
<evidence type="ECO:0000313" key="3">
    <source>
        <dbReference type="Proteomes" id="UP000035085"/>
    </source>
</evidence>
<dbReference type="Proteomes" id="UP000035085">
    <property type="component" value="Chromosome"/>
</dbReference>
<accession>A0ABN4FSU2</accession>
<name>A0ABN4FSU2_9BURK</name>
<evidence type="ECO:0000256" key="1">
    <source>
        <dbReference type="SAM" id="MobiDB-lite"/>
    </source>
</evidence>
<organism evidence="2 3">
    <name type="scientific">Pandoraea vervacti</name>
    <dbReference type="NCBI Taxonomy" id="656178"/>
    <lineage>
        <taxon>Bacteria</taxon>
        <taxon>Pseudomonadati</taxon>
        <taxon>Pseudomonadota</taxon>
        <taxon>Betaproteobacteria</taxon>
        <taxon>Burkholderiales</taxon>
        <taxon>Burkholderiaceae</taxon>
        <taxon>Pandoraea</taxon>
    </lineage>
</organism>
<feature type="region of interest" description="Disordered" evidence="1">
    <location>
        <begin position="29"/>
        <end position="66"/>
    </location>
</feature>
<protein>
    <recommendedName>
        <fullName evidence="4">Bacteriocin</fullName>
    </recommendedName>
</protein>
<evidence type="ECO:0000313" key="2">
    <source>
        <dbReference type="EMBL" id="AJP57816.1"/>
    </source>
</evidence>